<evidence type="ECO:0000256" key="1">
    <source>
        <dbReference type="SAM" id="MobiDB-lite"/>
    </source>
</evidence>
<dbReference type="EMBL" id="WSEM01000009">
    <property type="protein sequence ID" value="MVQ35435.1"/>
    <property type="molecule type" value="Genomic_DNA"/>
</dbReference>
<feature type="region of interest" description="Disordered" evidence="1">
    <location>
        <begin position="139"/>
        <end position="189"/>
    </location>
</feature>
<feature type="compositionally biased region" description="Low complexity" evidence="1">
    <location>
        <begin position="162"/>
        <end position="175"/>
    </location>
</feature>
<feature type="compositionally biased region" description="Pro residues" evidence="1">
    <location>
        <begin position="143"/>
        <end position="161"/>
    </location>
</feature>
<dbReference type="PANTHER" id="PTHR43308">
    <property type="entry name" value="OUTER MEMBRANE PROTEIN ALPHA-RELATED"/>
    <property type="match status" value="1"/>
</dbReference>
<dbReference type="InterPro" id="IPR051465">
    <property type="entry name" value="Cell_Envelope_Struct_Comp"/>
</dbReference>
<keyword evidence="2" id="KW-0472">Membrane</keyword>
<accession>A0ABW9U855</accession>
<reference evidence="4 5" key="1">
    <citation type="submission" date="2019-12" db="EMBL/GenBank/DDBJ databases">
        <authorList>
            <person name="Huq M.A."/>
        </authorList>
    </citation>
    <scope>NUCLEOTIDE SEQUENCE [LARGE SCALE GENOMIC DNA]</scope>
    <source>
        <strain evidence="4 5">MAH-34</strain>
    </source>
</reference>
<protein>
    <recommendedName>
        <fullName evidence="3">SLH domain-containing protein</fullName>
    </recommendedName>
</protein>
<keyword evidence="2" id="KW-0812">Transmembrane</keyword>
<evidence type="ECO:0000313" key="4">
    <source>
        <dbReference type="EMBL" id="MVQ35435.1"/>
    </source>
</evidence>
<feature type="transmembrane region" description="Helical" evidence="2">
    <location>
        <begin position="31"/>
        <end position="50"/>
    </location>
</feature>
<feature type="domain" description="SLH" evidence="3">
    <location>
        <begin position="443"/>
        <end position="506"/>
    </location>
</feature>
<dbReference type="Proteomes" id="UP000467637">
    <property type="component" value="Unassembled WGS sequence"/>
</dbReference>
<gene>
    <name evidence="4" type="ORF">GON05_12300</name>
</gene>
<dbReference type="PANTHER" id="PTHR43308:SF5">
    <property type="entry name" value="S-LAYER PROTEIN _ PEPTIDOGLYCAN ENDO-BETA-N-ACETYLGLUCOSAMINIDASE"/>
    <property type="match status" value="1"/>
</dbReference>
<dbReference type="Pfam" id="PF00395">
    <property type="entry name" value="SLH"/>
    <property type="match status" value="3"/>
</dbReference>
<keyword evidence="5" id="KW-1185">Reference proteome</keyword>
<dbReference type="InterPro" id="IPR001119">
    <property type="entry name" value="SLH_dom"/>
</dbReference>
<sequence length="582" mass="62647">MGDVGRVVSGIPFYVFLFRGGLCLKSLRNWTIVILAVMVCAGAMILSAVASPVDVRATYNEQDGRVTISGQLSSEAGKLVSLQVINPLNQLDLLDQTAIGADGSYQFSYVLKQKINGTYFVNVNVEQSTQVLGTTFEVSVISPPTPTPTPSIPPTPTPDPTPDSTSSDSDDSSITAPQPSTGQPVVKSTPHVVVDQTGAIVSAKLDKEAVDKVFSAGDSHLVVEIQPVKGARQYQLYAPASMFLAAAEQKMTIVTELGSITIPNGLLSNVDIHSATELGFVIASADRSSIPDEMKGQIGQRPVLELSILVDGKPVNFNNPSKSVAVTIPYQPTEEELKNPEHIVVWYIDHAGEARAVPSGKYEASTGTVTFKTTHFSTFAVGYQQKSFADLSTVEWARKPIEVMASKGIISGTSDTLFQPAVNMNRADFMILLTKSFDFNADVTTNFRDVHPIDYYYEAVGIAKQLGLAEGQEDGTFHPNEQISRQDMMVLLARAMGAAGMQIANGAPSDLEAFSDKSHVASYAVNHIAALMKSGFVEGSGSMLNPTGYATRAEAAVMLYRIYNKQQNQNVVPDAPDIYFER</sequence>
<evidence type="ECO:0000259" key="3">
    <source>
        <dbReference type="PROSITE" id="PS51272"/>
    </source>
</evidence>
<name>A0ABW9U855_9BACL</name>
<evidence type="ECO:0000256" key="2">
    <source>
        <dbReference type="SAM" id="Phobius"/>
    </source>
</evidence>
<dbReference type="PROSITE" id="PS51272">
    <property type="entry name" value="SLH"/>
    <property type="match status" value="3"/>
</dbReference>
<feature type="domain" description="SLH" evidence="3">
    <location>
        <begin position="384"/>
        <end position="442"/>
    </location>
</feature>
<feature type="transmembrane region" description="Helical" evidence="2">
    <location>
        <begin position="6"/>
        <end position="24"/>
    </location>
</feature>
<organism evidence="4 5">
    <name type="scientific">Paenibacillus anseongense</name>
    <dbReference type="NCBI Taxonomy" id="2682845"/>
    <lineage>
        <taxon>Bacteria</taxon>
        <taxon>Bacillati</taxon>
        <taxon>Bacillota</taxon>
        <taxon>Bacilli</taxon>
        <taxon>Bacillales</taxon>
        <taxon>Paenibacillaceae</taxon>
        <taxon>Paenibacillus</taxon>
    </lineage>
</organism>
<proteinExistence type="predicted"/>
<keyword evidence="2" id="KW-1133">Transmembrane helix</keyword>
<feature type="domain" description="SLH" evidence="3">
    <location>
        <begin position="511"/>
        <end position="573"/>
    </location>
</feature>
<evidence type="ECO:0000313" key="5">
    <source>
        <dbReference type="Proteomes" id="UP000467637"/>
    </source>
</evidence>
<comment type="caution">
    <text evidence="4">The sequence shown here is derived from an EMBL/GenBank/DDBJ whole genome shotgun (WGS) entry which is preliminary data.</text>
</comment>